<dbReference type="EMBL" id="QYBB01000018">
    <property type="protein sequence ID" value="RYC31002.1"/>
    <property type="molecule type" value="Genomic_DNA"/>
</dbReference>
<keyword evidence="2" id="KW-1185">Reference proteome</keyword>
<name>A0A4Q2U3U7_9HYPH</name>
<dbReference type="RefSeq" id="WP_129227903.1">
    <property type="nucleotide sequence ID" value="NZ_QYBB01000018.1"/>
</dbReference>
<accession>A0A4Q2U3U7</accession>
<comment type="caution">
    <text evidence="1">The sequence shown here is derived from an EMBL/GenBank/DDBJ whole genome shotgun (WGS) entry which is preliminary data.</text>
</comment>
<evidence type="ECO:0000313" key="1">
    <source>
        <dbReference type="EMBL" id="RYC31002.1"/>
    </source>
</evidence>
<protein>
    <submittedName>
        <fullName evidence="1">Uncharacterized protein</fullName>
    </submittedName>
</protein>
<evidence type="ECO:0000313" key="2">
    <source>
        <dbReference type="Proteomes" id="UP000290759"/>
    </source>
</evidence>
<dbReference type="OrthoDB" id="8219827at2"/>
<dbReference type="Proteomes" id="UP000290759">
    <property type="component" value="Unassembled WGS sequence"/>
</dbReference>
<reference evidence="1 2" key="1">
    <citation type="submission" date="2018-12" db="EMBL/GenBank/DDBJ databases">
        <authorList>
            <person name="Grouzdev D.S."/>
            <person name="Krutkina M.S."/>
        </authorList>
    </citation>
    <scope>NUCLEOTIDE SEQUENCE [LARGE SCALE GENOMIC DNA]</scope>
    <source>
        <strain evidence="1 2">RmlP026</strain>
    </source>
</reference>
<sequence length="198" mass="21086">MFDRQALIAAFEAIGAAALANGTRLELAVYDGAALMLASDVRFAPEDVDVAAIGLPWPDWLSAVVRDIAERNGWSGDWLGDAVTFHLSPLADHAADHAEFGSFPRSGAPGLDVLVPTAPYRLALKLKAMRVLDAAQGEREAADIRGLMRMLDVDAGGAMAILRHHFPNTAADGSEKRVLLRHIGSSDEGDGDAPRHGR</sequence>
<proteinExistence type="predicted"/>
<reference evidence="1 2" key="2">
    <citation type="submission" date="2019-02" db="EMBL/GenBank/DDBJ databases">
        <title>'Lichenibacterium ramalinii' gen. nov. sp. nov., 'Lichenibacterium minor' gen. nov. sp. nov.</title>
        <authorList>
            <person name="Pankratov T."/>
        </authorList>
    </citation>
    <scope>NUCLEOTIDE SEQUENCE [LARGE SCALE GENOMIC DNA]</scope>
    <source>
        <strain evidence="1 2">RmlP026</strain>
    </source>
</reference>
<gene>
    <name evidence="1" type="ORF">D3273_15820</name>
</gene>
<dbReference type="AlphaFoldDB" id="A0A4Q2U3U7"/>
<organism evidence="1 2">
    <name type="scientific">Lichenibacterium minor</name>
    <dbReference type="NCBI Taxonomy" id="2316528"/>
    <lineage>
        <taxon>Bacteria</taxon>
        <taxon>Pseudomonadati</taxon>
        <taxon>Pseudomonadota</taxon>
        <taxon>Alphaproteobacteria</taxon>
        <taxon>Hyphomicrobiales</taxon>
        <taxon>Lichenihabitantaceae</taxon>
        <taxon>Lichenibacterium</taxon>
    </lineage>
</organism>